<keyword evidence="3" id="KW-1185">Reference proteome</keyword>
<evidence type="ECO:0000313" key="2">
    <source>
        <dbReference type="EMBL" id="OHV42209.1"/>
    </source>
</evidence>
<feature type="compositionally biased region" description="Acidic residues" evidence="1">
    <location>
        <begin position="83"/>
        <end position="94"/>
    </location>
</feature>
<gene>
    <name evidence="2" type="ORF">BBK14_11345</name>
</gene>
<reference evidence="3" key="1">
    <citation type="submission" date="2016-07" db="EMBL/GenBank/DDBJ databases">
        <title>Frankia sp. NRRL B-16219 Genome sequencing.</title>
        <authorList>
            <person name="Ghodhbane-Gtari F."/>
            <person name="Swanson E."/>
            <person name="Gueddou A."/>
            <person name="Louati M."/>
            <person name="Nouioui I."/>
            <person name="Hezbri K."/>
            <person name="Abebe-Akele F."/>
            <person name="Simpson S."/>
            <person name="Morris K."/>
            <person name="Thomas K."/>
            <person name="Gtari M."/>
            <person name="Tisa L.S."/>
        </authorList>
    </citation>
    <scope>NUCLEOTIDE SEQUENCE [LARGE SCALE GENOMIC DNA]</scope>
    <source>
        <strain evidence="3">NRRL B-16219</strain>
    </source>
</reference>
<proteinExistence type="predicted"/>
<dbReference type="EMBL" id="MAXA01000047">
    <property type="protein sequence ID" value="OHV42209.1"/>
    <property type="molecule type" value="Genomic_DNA"/>
</dbReference>
<sequence>MPDRYPAGEPGGCYVCNGSGVLSGLGREDVPCTCQPAAPTLADLPGAAPERSWTGGLTVDQYMSWQRDDDYDGPEPSWLEPALAEDAEEAERRA</sequence>
<organism evidence="2 3">
    <name type="scientific">Parafrankia soli</name>
    <dbReference type="NCBI Taxonomy" id="2599596"/>
    <lineage>
        <taxon>Bacteria</taxon>
        <taxon>Bacillati</taxon>
        <taxon>Actinomycetota</taxon>
        <taxon>Actinomycetes</taxon>
        <taxon>Frankiales</taxon>
        <taxon>Frankiaceae</taxon>
        <taxon>Parafrankia</taxon>
    </lineage>
</organism>
<name>A0A1S1R902_9ACTN</name>
<evidence type="ECO:0000313" key="3">
    <source>
        <dbReference type="Proteomes" id="UP000179769"/>
    </source>
</evidence>
<comment type="caution">
    <text evidence="2">The sequence shown here is derived from an EMBL/GenBank/DDBJ whole genome shotgun (WGS) entry which is preliminary data.</text>
</comment>
<dbReference type="AlphaFoldDB" id="A0A1S1R902"/>
<dbReference type="RefSeq" id="WP_071060229.1">
    <property type="nucleotide sequence ID" value="NZ_MAXA01000047.1"/>
</dbReference>
<dbReference type="Proteomes" id="UP000179769">
    <property type="component" value="Unassembled WGS sequence"/>
</dbReference>
<protein>
    <submittedName>
        <fullName evidence="2">Uncharacterized protein</fullName>
    </submittedName>
</protein>
<feature type="region of interest" description="Disordered" evidence="1">
    <location>
        <begin position="66"/>
        <end position="94"/>
    </location>
</feature>
<evidence type="ECO:0000256" key="1">
    <source>
        <dbReference type="SAM" id="MobiDB-lite"/>
    </source>
</evidence>
<accession>A0A1S1R902</accession>